<accession>A0A2U1MUW3</accession>
<dbReference type="OrthoDB" id="3355217at2759"/>
<evidence type="ECO:0000313" key="1">
    <source>
        <dbReference type="EMBL" id="PWA65032.1"/>
    </source>
</evidence>
<dbReference type="Proteomes" id="UP000245207">
    <property type="component" value="Unassembled WGS sequence"/>
</dbReference>
<dbReference type="STRING" id="35608.A0A2U1MUW3"/>
<organism evidence="1 2">
    <name type="scientific">Artemisia annua</name>
    <name type="common">Sweet wormwood</name>
    <dbReference type="NCBI Taxonomy" id="35608"/>
    <lineage>
        <taxon>Eukaryota</taxon>
        <taxon>Viridiplantae</taxon>
        <taxon>Streptophyta</taxon>
        <taxon>Embryophyta</taxon>
        <taxon>Tracheophyta</taxon>
        <taxon>Spermatophyta</taxon>
        <taxon>Magnoliopsida</taxon>
        <taxon>eudicotyledons</taxon>
        <taxon>Gunneridae</taxon>
        <taxon>Pentapetalae</taxon>
        <taxon>asterids</taxon>
        <taxon>campanulids</taxon>
        <taxon>Asterales</taxon>
        <taxon>Asteraceae</taxon>
        <taxon>Asteroideae</taxon>
        <taxon>Anthemideae</taxon>
        <taxon>Artemisiinae</taxon>
        <taxon>Artemisia</taxon>
    </lineage>
</organism>
<dbReference type="EMBL" id="PKPP01004300">
    <property type="protein sequence ID" value="PWA65032.1"/>
    <property type="molecule type" value="Genomic_DNA"/>
</dbReference>
<comment type="caution">
    <text evidence="1">The sequence shown here is derived from an EMBL/GenBank/DDBJ whole genome shotgun (WGS) entry which is preliminary data.</text>
</comment>
<proteinExistence type="predicted"/>
<protein>
    <submittedName>
        <fullName evidence="1">Protein SSUH2</fullName>
    </submittedName>
</protein>
<sequence>MRGRGGGVGGGGAFRSAYCAGREDIVCATYNAAQEPRFYKQGQMTRSTSCYGRTLIAHRDGSDTICVTFYIPKEVGCHRYTKLIFGYVTNQEYTCLADSSIGGPATYVIVLHRPPQVFLPTLL</sequence>
<gene>
    <name evidence="1" type="ORF">CTI12_AA107560</name>
</gene>
<reference evidence="1 2" key="1">
    <citation type="journal article" date="2018" name="Mol. Plant">
        <title>The genome of Artemisia annua provides insight into the evolution of Asteraceae family and artemisinin biosynthesis.</title>
        <authorList>
            <person name="Shen Q."/>
            <person name="Zhang L."/>
            <person name="Liao Z."/>
            <person name="Wang S."/>
            <person name="Yan T."/>
            <person name="Shi P."/>
            <person name="Liu M."/>
            <person name="Fu X."/>
            <person name="Pan Q."/>
            <person name="Wang Y."/>
            <person name="Lv Z."/>
            <person name="Lu X."/>
            <person name="Zhang F."/>
            <person name="Jiang W."/>
            <person name="Ma Y."/>
            <person name="Chen M."/>
            <person name="Hao X."/>
            <person name="Li L."/>
            <person name="Tang Y."/>
            <person name="Lv G."/>
            <person name="Zhou Y."/>
            <person name="Sun X."/>
            <person name="Brodelius P.E."/>
            <person name="Rose J.K.C."/>
            <person name="Tang K."/>
        </authorList>
    </citation>
    <scope>NUCLEOTIDE SEQUENCE [LARGE SCALE GENOMIC DNA]</scope>
    <source>
        <strain evidence="2">cv. Huhao1</strain>
        <tissue evidence="1">Leaf</tissue>
    </source>
</reference>
<keyword evidence="2" id="KW-1185">Reference proteome</keyword>
<dbReference type="AlphaFoldDB" id="A0A2U1MUW3"/>
<name>A0A2U1MUW3_ARTAN</name>
<evidence type="ECO:0000313" key="2">
    <source>
        <dbReference type="Proteomes" id="UP000245207"/>
    </source>
</evidence>